<dbReference type="SUPFAM" id="SSF56601">
    <property type="entry name" value="beta-lactamase/transpeptidase-like"/>
    <property type="match status" value="1"/>
</dbReference>
<keyword evidence="3" id="KW-0645">Protease</keyword>
<keyword evidence="10 17" id="KW-1133">Transmembrane helix</keyword>
<evidence type="ECO:0000256" key="5">
    <source>
        <dbReference type="ARBA" id="ARBA00022679"/>
    </source>
</evidence>
<dbReference type="EMBL" id="JBHSPF010000059">
    <property type="protein sequence ID" value="MFC5629455.1"/>
    <property type="molecule type" value="Genomic_DNA"/>
</dbReference>
<keyword evidence="1" id="KW-1003">Cell membrane</keyword>
<dbReference type="InterPro" id="IPR001264">
    <property type="entry name" value="Glyco_trans_51"/>
</dbReference>
<dbReference type="PANTHER" id="PTHR32282:SF32">
    <property type="entry name" value="PENICILLIN-BINDING PROTEIN 2A"/>
    <property type="match status" value="1"/>
</dbReference>
<evidence type="ECO:0000313" key="21">
    <source>
        <dbReference type="Proteomes" id="UP001596143"/>
    </source>
</evidence>
<evidence type="ECO:0000256" key="14">
    <source>
        <dbReference type="ARBA" id="ARBA00034000"/>
    </source>
</evidence>
<comment type="catalytic activity">
    <reaction evidence="15">
        <text>[GlcNAc-(1-&gt;4)-Mur2Ac(oyl-L-Ala-gamma-D-Glu-L-Lys-D-Ala-D-Ala)](n)-di-trans,octa-cis-undecaprenyl diphosphate + beta-D-GlcNAc-(1-&gt;4)-Mur2Ac(oyl-L-Ala-gamma-D-Glu-L-Lys-D-Ala-D-Ala)-di-trans,octa-cis-undecaprenyl diphosphate = [GlcNAc-(1-&gt;4)-Mur2Ac(oyl-L-Ala-gamma-D-Glu-L-Lys-D-Ala-D-Ala)](n+1)-di-trans,octa-cis-undecaprenyl diphosphate + di-trans,octa-cis-undecaprenyl diphosphate + H(+)</text>
        <dbReference type="Rhea" id="RHEA:23708"/>
        <dbReference type="Rhea" id="RHEA-COMP:9602"/>
        <dbReference type="Rhea" id="RHEA-COMP:9603"/>
        <dbReference type="ChEBI" id="CHEBI:15378"/>
        <dbReference type="ChEBI" id="CHEBI:58405"/>
        <dbReference type="ChEBI" id="CHEBI:60033"/>
        <dbReference type="ChEBI" id="CHEBI:78435"/>
        <dbReference type="EC" id="2.4.99.28"/>
    </reaction>
</comment>
<dbReference type="Proteomes" id="UP001596143">
    <property type="component" value="Unassembled WGS sequence"/>
</dbReference>
<dbReference type="SUPFAM" id="SSF53955">
    <property type="entry name" value="Lysozyme-like"/>
    <property type="match status" value="1"/>
</dbReference>
<feature type="domain" description="Penicillin-binding protein transpeptidase" evidence="18">
    <location>
        <begin position="393"/>
        <end position="638"/>
    </location>
</feature>
<feature type="region of interest" description="Disordered" evidence="16">
    <location>
        <begin position="861"/>
        <end position="927"/>
    </location>
</feature>
<feature type="compositionally biased region" description="Acidic residues" evidence="16">
    <location>
        <begin position="879"/>
        <end position="899"/>
    </location>
</feature>
<keyword evidence="9" id="KW-0573">Peptidoglycan synthesis</keyword>
<evidence type="ECO:0000259" key="19">
    <source>
        <dbReference type="Pfam" id="PF00912"/>
    </source>
</evidence>
<evidence type="ECO:0000256" key="3">
    <source>
        <dbReference type="ARBA" id="ARBA00022670"/>
    </source>
</evidence>
<evidence type="ECO:0000256" key="11">
    <source>
        <dbReference type="ARBA" id="ARBA00023136"/>
    </source>
</evidence>
<feature type="domain" description="Glycosyl transferase family 51" evidence="19">
    <location>
        <begin position="82"/>
        <end position="268"/>
    </location>
</feature>
<dbReference type="Pfam" id="PF00905">
    <property type="entry name" value="Transpeptidase"/>
    <property type="match status" value="1"/>
</dbReference>
<evidence type="ECO:0000256" key="17">
    <source>
        <dbReference type="SAM" id="Phobius"/>
    </source>
</evidence>
<keyword evidence="2" id="KW-0121">Carboxypeptidase</keyword>
<evidence type="ECO:0000259" key="18">
    <source>
        <dbReference type="Pfam" id="PF00905"/>
    </source>
</evidence>
<proteinExistence type="predicted"/>
<comment type="catalytic activity">
    <reaction evidence="14">
        <text>Preferential cleavage: (Ac)2-L-Lys-D-Ala-|-D-Ala. Also transpeptidation of peptidyl-alanyl moieties that are N-acyl substituents of D-alanine.</text>
        <dbReference type="EC" id="3.4.16.4"/>
    </reaction>
</comment>
<evidence type="ECO:0000313" key="20">
    <source>
        <dbReference type="EMBL" id="MFC5629455.1"/>
    </source>
</evidence>
<keyword evidence="21" id="KW-1185">Reference proteome</keyword>
<keyword evidence="11 17" id="KW-0472">Membrane</keyword>
<feature type="region of interest" description="Disordered" evidence="16">
    <location>
        <begin position="785"/>
        <end position="804"/>
    </location>
</feature>
<dbReference type="PANTHER" id="PTHR32282">
    <property type="entry name" value="BINDING PROTEIN TRANSPEPTIDASE, PUTATIVE-RELATED"/>
    <property type="match status" value="1"/>
</dbReference>
<evidence type="ECO:0000256" key="15">
    <source>
        <dbReference type="ARBA" id="ARBA00049902"/>
    </source>
</evidence>
<dbReference type="RefSeq" id="WP_270897180.1">
    <property type="nucleotide sequence ID" value="NZ_JBHSPF010000059.1"/>
</dbReference>
<keyword evidence="12" id="KW-0511">Multifunctional enzyme</keyword>
<comment type="caution">
    <text evidence="20">The sequence shown here is derived from an EMBL/GenBank/DDBJ whole genome shotgun (WGS) entry which is preliminary data.</text>
</comment>
<evidence type="ECO:0000256" key="6">
    <source>
        <dbReference type="ARBA" id="ARBA00022692"/>
    </source>
</evidence>
<evidence type="ECO:0000256" key="4">
    <source>
        <dbReference type="ARBA" id="ARBA00022676"/>
    </source>
</evidence>
<keyword evidence="6 17" id="KW-0812">Transmembrane</keyword>
<gene>
    <name evidence="20" type="ORF">ACFPTR_11385</name>
</gene>
<dbReference type="InterPro" id="IPR036950">
    <property type="entry name" value="PBP_transglycosylase"/>
</dbReference>
<feature type="transmembrane region" description="Helical" evidence="17">
    <location>
        <begin position="21"/>
        <end position="49"/>
    </location>
</feature>
<keyword evidence="5" id="KW-0808">Transferase</keyword>
<dbReference type="InterPro" id="IPR001460">
    <property type="entry name" value="PCN-bd_Tpept"/>
</dbReference>
<sequence length="927" mass="103015">MSQSSNHTSEEATTLRKSLRIIWKVTLISIISLIAIFLFVGAAGAGFFISLVEDQEAYSKEEFREKIYNYEEVSHIYFANNEYLGEIPADLERKERPLEEISDHLIHAIIATEDNQFFEHQGIVPKALLRAVYQEITNAEKQTGGSTLTQQIIKNQILSNEVTYDRKAKEIALALRMEHFFDKNELLEAYLNIVPFGRNADGRNIAGAESAAEGIFGVSASELNLPQAAFIAGLPQNPYVYTPFGRGGVVKEDFQAGLNRMKTVLNNMLRYGYITEEEYEEALDYDIRAHLTEPSGSVVEDYPFLTYEAQRRATRIIRNMLMEEDGVQLDDVEAEERERIVQEYDKEARHQLTIGGYNVHLTVDRKIYEAMQEAVKTSNWFGPEKDGEPEQTGAILINNKTGAIISFVGGRDFDIQNLNHATQAFRQNGSTMKPLLAYGTGMDQGILQPGTVLPDVPGTYSSGQTYANYGHSYEGFVSVREALKRSKNAPAVRAFQRVDHASSRETLQKLGFTRLHPDEPFESGAIGGLMYGTTVEQNTNAFTVFANEGKYKESYLIEKIETKDGEIVYEHEINQEQVFSPQTAFLMTDILRDVVKPGGTAGSLPSRLAFGGDWAGKTGTTDDYHDSWFVGYNPNVTFGVWIGYDTPKSIETFYKGLRYGTRTQQIWADFMNKAYEANPTIFGIEDTFEPPEGIVRQTICGISGKLPSSLCAEAGLTTTDYFNANFLPTEVDNSLQHSAYVTIHGARYKAYDNTPSEFTKAGVAVNADFLGIDGLSDYLPDHLQNVTPDREAPDNGRTPSPVTGIQLSGSTLSWNVHPDNDIVGYRVYRSSGSVVTSVAGNTSTSVSVAPGGSYYVTAVDSRGRESASSSTVQFTPPPPEEEPDDTDNEDAPENDEDREEDHSEPTDDQEEDNTSSDENDNDDSEEN</sequence>
<organism evidence="20 21">
    <name type="scientific">Aliibacillus thermotolerans</name>
    <dbReference type="NCBI Taxonomy" id="1834418"/>
    <lineage>
        <taxon>Bacteria</taxon>
        <taxon>Bacillati</taxon>
        <taxon>Bacillota</taxon>
        <taxon>Bacilli</taxon>
        <taxon>Bacillales</taxon>
        <taxon>Bacillaceae</taxon>
        <taxon>Aliibacillus</taxon>
    </lineage>
</organism>
<dbReference type="InterPro" id="IPR013783">
    <property type="entry name" value="Ig-like_fold"/>
</dbReference>
<dbReference type="Gene3D" id="3.40.710.10">
    <property type="entry name" value="DD-peptidase/beta-lactamase superfamily"/>
    <property type="match status" value="1"/>
</dbReference>
<evidence type="ECO:0000256" key="12">
    <source>
        <dbReference type="ARBA" id="ARBA00023268"/>
    </source>
</evidence>
<keyword evidence="8" id="KW-0133">Cell shape</keyword>
<evidence type="ECO:0000256" key="13">
    <source>
        <dbReference type="ARBA" id="ARBA00023316"/>
    </source>
</evidence>
<dbReference type="InterPro" id="IPR012338">
    <property type="entry name" value="Beta-lactam/transpept-like"/>
</dbReference>
<dbReference type="InterPro" id="IPR023346">
    <property type="entry name" value="Lysozyme-like_dom_sf"/>
</dbReference>
<dbReference type="Pfam" id="PF00912">
    <property type="entry name" value="Transgly"/>
    <property type="match status" value="1"/>
</dbReference>
<evidence type="ECO:0000256" key="2">
    <source>
        <dbReference type="ARBA" id="ARBA00022645"/>
    </source>
</evidence>
<evidence type="ECO:0000256" key="8">
    <source>
        <dbReference type="ARBA" id="ARBA00022960"/>
    </source>
</evidence>
<keyword evidence="7" id="KW-0378">Hydrolase</keyword>
<evidence type="ECO:0000256" key="1">
    <source>
        <dbReference type="ARBA" id="ARBA00022475"/>
    </source>
</evidence>
<feature type="compositionally biased region" description="Acidic residues" evidence="16">
    <location>
        <begin position="906"/>
        <end position="927"/>
    </location>
</feature>
<dbReference type="InterPro" id="IPR050396">
    <property type="entry name" value="Glycosyltr_51/Transpeptidase"/>
</dbReference>
<keyword evidence="13" id="KW-0961">Cell wall biogenesis/degradation</keyword>
<protein>
    <submittedName>
        <fullName evidence="20">Transglycosylase domain-containing protein</fullName>
    </submittedName>
</protein>
<dbReference type="Gene3D" id="2.60.40.10">
    <property type="entry name" value="Immunoglobulins"/>
    <property type="match status" value="1"/>
</dbReference>
<name>A0ABW0UAV5_9BACI</name>
<accession>A0ABW0UAV5</accession>
<evidence type="ECO:0000256" key="9">
    <source>
        <dbReference type="ARBA" id="ARBA00022984"/>
    </source>
</evidence>
<dbReference type="Gene3D" id="1.10.3810.10">
    <property type="entry name" value="Biosynthetic peptidoglycan transglycosylase-like"/>
    <property type="match status" value="1"/>
</dbReference>
<evidence type="ECO:0000256" key="7">
    <source>
        <dbReference type="ARBA" id="ARBA00022801"/>
    </source>
</evidence>
<evidence type="ECO:0000256" key="10">
    <source>
        <dbReference type="ARBA" id="ARBA00022989"/>
    </source>
</evidence>
<evidence type="ECO:0000256" key="16">
    <source>
        <dbReference type="SAM" id="MobiDB-lite"/>
    </source>
</evidence>
<keyword evidence="4" id="KW-0328">Glycosyltransferase</keyword>
<reference evidence="21" key="1">
    <citation type="journal article" date="2019" name="Int. J. Syst. Evol. Microbiol.">
        <title>The Global Catalogue of Microorganisms (GCM) 10K type strain sequencing project: providing services to taxonomists for standard genome sequencing and annotation.</title>
        <authorList>
            <consortium name="The Broad Institute Genomics Platform"/>
            <consortium name="The Broad Institute Genome Sequencing Center for Infectious Disease"/>
            <person name="Wu L."/>
            <person name="Ma J."/>
        </authorList>
    </citation>
    <scope>NUCLEOTIDE SEQUENCE [LARGE SCALE GENOMIC DNA]</scope>
    <source>
        <strain evidence="21">CGMCC 1.15790</strain>
    </source>
</reference>